<gene>
    <name evidence="2" type="ORF">SAMN05660772_01621</name>
</gene>
<dbReference type="EMBL" id="FWWV01000003">
    <property type="protein sequence ID" value="SMB80427.1"/>
    <property type="molecule type" value="Genomic_DNA"/>
</dbReference>
<evidence type="ECO:0000313" key="2">
    <source>
        <dbReference type="EMBL" id="SMB80427.1"/>
    </source>
</evidence>
<accession>A0A1W1UH79</accession>
<dbReference type="RefSeq" id="WP_084255930.1">
    <property type="nucleotide sequence ID" value="NZ_FWWV01000003.1"/>
</dbReference>
<proteinExistence type="predicted"/>
<sequence>MTQGSLQQIHLYPIKSTQEVSVGKALVQPYGLEFDRTFMLSEADGTFISARKDGELFAFSALPTAQGLWVQHADGSTLDVRYTDFRRQHSCEVWGNHFASLIADEDTNRWFSDKLQRAVQLRWLGFQSQRRIKRYPQQALSFADGYPLLLTNLQSFAAVQQQCPTAIEMAQFRANLVIDHAPAFSENRWKQIQIGEVRFINAKPCIRCVLTARNAQTAELHAKMEPFRTLKKHFADDNGQPVFGTNLVPLNSGIIKVGDPLLVLE</sequence>
<dbReference type="InterPro" id="IPR005303">
    <property type="entry name" value="MOCOS_middle"/>
</dbReference>
<name>A0A1W1UH79_9PAST</name>
<dbReference type="SUPFAM" id="SSF141673">
    <property type="entry name" value="MOSC N-terminal domain-like"/>
    <property type="match status" value="1"/>
</dbReference>
<evidence type="ECO:0000313" key="3">
    <source>
        <dbReference type="Proteomes" id="UP000192408"/>
    </source>
</evidence>
<organism evidence="2 3">
    <name type="scientific">Pasteurella testudinis DSM 23072</name>
    <dbReference type="NCBI Taxonomy" id="1122938"/>
    <lineage>
        <taxon>Bacteria</taxon>
        <taxon>Pseudomonadati</taxon>
        <taxon>Pseudomonadota</taxon>
        <taxon>Gammaproteobacteria</taxon>
        <taxon>Pasteurellales</taxon>
        <taxon>Pasteurellaceae</taxon>
        <taxon>Pasteurella</taxon>
    </lineage>
</organism>
<dbReference type="GO" id="GO:0003824">
    <property type="term" value="F:catalytic activity"/>
    <property type="evidence" value="ECO:0007669"/>
    <property type="project" value="InterPro"/>
</dbReference>
<dbReference type="GO" id="GO:0030151">
    <property type="term" value="F:molybdenum ion binding"/>
    <property type="evidence" value="ECO:0007669"/>
    <property type="project" value="InterPro"/>
</dbReference>
<protein>
    <recommendedName>
        <fullName evidence="1">MOSC domain-containing protein</fullName>
    </recommendedName>
</protein>
<dbReference type="InterPro" id="IPR011037">
    <property type="entry name" value="Pyrv_Knase-like_insert_dom_sf"/>
</dbReference>
<evidence type="ECO:0000259" key="1">
    <source>
        <dbReference type="PROSITE" id="PS51340"/>
    </source>
</evidence>
<dbReference type="PROSITE" id="PS51340">
    <property type="entry name" value="MOSC"/>
    <property type="match status" value="1"/>
</dbReference>
<dbReference type="SUPFAM" id="SSF50800">
    <property type="entry name" value="PK beta-barrel domain-like"/>
    <property type="match status" value="1"/>
</dbReference>
<dbReference type="GO" id="GO:0030170">
    <property type="term" value="F:pyridoxal phosphate binding"/>
    <property type="evidence" value="ECO:0007669"/>
    <property type="project" value="InterPro"/>
</dbReference>
<dbReference type="Proteomes" id="UP000192408">
    <property type="component" value="Unassembled WGS sequence"/>
</dbReference>
<feature type="domain" description="MOSC" evidence="1">
    <location>
        <begin position="113"/>
        <end position="264"/>
    </location>
</feature>
<dbReference type="Pfam" id="PF03476">
    <property type="entry name" value="MOSC_N"/>
    <property type="match status" value="1"/>
</dbReference>
<reference evidence="3" key="1">
    <citation type="submission" date="2017-04" db="EMBL/GenBank/DDBJ databases">
        <authorList>
            <person name="Varghese N."/>
            <person name="Submissions S."/>
        </authorList>
    </citation>
    <scope>NUCLEOTIDE SEQUENCE [LARGE SCALE GENOMIC DNA]</scope>
    <source>
        <strain evidence="3">DSM 23072</strain>
    </source>
</reference>
<dbReference type="PANTHER" id="PTHR14237:SF19">
    <property type="entry name" value="MITOCHONDRIAL AMIDOXIME REDUCING COMPONENT 1"/>
    <property type="match status" value="1"/>
</dbReference>
<dbReference type="InterPro" id="IPR005302">
    <property type="entry name" value="MoCF_Sase_C"/>
</dbReference>
<dbReference type="Pfam" id="PF03473">
    <property type="entry name" value="MOSC"/>
    <property type="match status" value="1"/>
</dbReference>
<dbReference type="AlphaFoldDB" id="A0A1W1UH79"/>
<dbReference type="PANTHER" id="PTHR14237">
    <property type="entry name" value="MOLYBDOPTERIN COFACTOR SULFURASE MOSC"/>
    <property type="match status" value="1"/>
</dbReference>
<dbReference type="STRING" id="1122938.SAMN05660772_01621"/>
<keyword evidence="3" id="KW-1185">Reference proteome</keyword>